<dbReference type="GO" id="GO:0006002">
    <property type="term" value="P:fructose 6-phosphate metabolic process"/>
    <property type="evidence" value="ECO:0007669"/>
    <property type="project" value="TreeGrafter"/>
</dbReference>
<keyword evidence="4" id="KW-0677">Repeat</keyword>
<reference evidence="7 8" key="2">
    <citation type="submission" date="2015-07" db="EMBL/GenBank/DDBJ databases">
        <title>Genome sequence of Levilinea saccharolytica DSM 16555.</title>
        <authorList>
            <person name="Hemp J."/>
            <person name="Ward L.M."/>
            <person name="Pace L.A."/>
            <person name="Fischer W.W."/>
        </authorList>
    </citation>
    <scope>NUCLEOTIDE SEQUENCE [LARGE SCALE GENOMIC DNA]</scope>
    <source>
        <strain evidence="7 8">KIBI-1</strain>
    </source>
</reference>
<dbReference type="InterPro" id="IPR035490">
    <property type="entry name" value="GlmS/FrlB_SIS"/>
</dbReference>
<dbReference type="EMBL" id="LGCM01000034">
    <property type="protein sequence ID" value="KPL82246.1"/>
    <property type="molecule type" value="Genomic_DNA"/>
</dbReference>
<evidence type="ECO:0000256" key="2">
    <source>
        <dbReference type="ARBA" id="ARBA00012916"/>
    </source>
</evidence>
<evidence type="ECO:0000259" key="5">
    <source>
        <dbReference type="PROSITE" id="PS51464"/>
    </source>
</evidence>
<dbReference type="PATRIC" id="fig|229921.5.peg.1830"/>
<dbReference type="AlphaFoldDB" id="A0A0M9U354"/>
<dbReference type="Proteomes" id="UP000050501">
    <property type="component" value="Unassembled WGS sequence"/>
</dbReference>
<dbReference type="InterPro" id="IPR035466">
    <property type="entry name" value="GlmS/AgaS_SIS"/>
</dbReference>
<evidence type="ECO:0000256" key="4">
    <source>
        <dbReference type="ARBA" id="ARBA00022737"/>
    </source>
</evidence>
<dbReference type="RefSeq" id="WP_062419714.1">
    <property type="nucleotide sequence ID" value="NZ_BBXZ01000177.1"/>
</dbReference>
<evidence type="ECO:0000256" key="1">
    <source>
        <dbReference type="ARBA" id="ARBA00001031"/>
    </source>
</evidence>
<feature type="domain" description="SIS" evidence="5">
    <location>
        <begin position="198"/>
        <end position="338"/>
    </location>
</feature>
<dbReference type="SUPFAM" id="SSF53697">
    <property type="entry name" value="SIS domain"/>
    <property type="match status" value="1"/>
</dbReference>
<dbReference type="GO" id="GO:0016853">
    <property type="term" value="F:isomerase activity"/>
    <property type="evidence" value="ECO:0007669"/>
    <property type="project" value="UniProtKB-KW"/>
</dbReference>
<evidence type="ECO:0000256" key="3">
    <source>
        <dbReference type="ARBA" id="ARBA00016090"/>
    </source>
</evidence>
<dbReference type="PANTHER" id="PTHR10937:SF0">
    <property type="entry name" value="GLUTAMINE--FRUCTOSE-6-PHOSPHATE TRANSAMINASE (ISOMERIZING)"/>
    <property type="match status" value="1"/>
</dbReference>
<dbReference type="EMBL" id="DF967975">
    <property type="protein sequence ID" value="GAP19436.1"/>
    <property type="molecule type" value="Genomic_DNA"/>
</dbReference>
<feature type="domain" description="SIS" evidence="5">
    <location>
        <begin position="34"/>
        <end position="180"/>
    </location>
</feature>
<dbReference type="OrthoDB" id="9782098at2"/>
<dbReference type="EC" id="2.6.1.16" evidence="2"/>
<name>A0A0M9U354_9CHLR</name>
<protein>
    <recommendedName>
        <fullName evidence="3">Glutamine--fructose-6-phosphate aminotransferase [isomerizing]</fullName>
        <ecNumber evidence="2">2.6.1.16</ecNumber>
    </recommendedName>
</protein>
<gene>
    <name evidence="7" type="ORF">ADN01_09070</name>
    <name evidence="6" type="ORF">LSAC_03338</name>
</gene>
<evidence type="ECO:0000313" key="7">
    <source>
        <dbReference type="EMBL" id="KPL82246.1"/>
    </source>
</evidence>
<keyword evidence="6" id="KW-0413">Isomerase</keyword>
<dbReference type="GO" id="GO:0004360">
    <property type="term" value="F:glutamine-fructose-6-phosphate transaminase (isomerizing) activity"/>
    <property type="evidence" value="ECO:0007669"/>
    <property type="project" value="UniProtKB-EC"/>
</dbReference>
<reference evidence="6" key="1">
    <citation type="journal article" date="2015" name="Genome Announc.">
        <title>Draft Genome Sequences of Anaerolinea thermolimosa IMO-1, Bellilinea caldifistulae GOMI-1, Leptolinea tardivitalis YMTK-2, Levilinea saccharolytica KIBI-1, Longilinea arvoryzae KOME-1, Previously Described as Members of the Class Anaerolineae (Chloroflexi).</title>
        <authorList>
            <person name="Matsuura N."/>
            <person name="Tourlousse M.D."/>
            <person name="Ohashi A."/>
            <person name="Hugenholtz P."/>
            <person name="Sekiguchi Y."/>
        </authorList>
    </citation>
    <scope>NUCLEOTIDE SEQUENCE</scope>
    <source>
        <strain evidence="6">KIBI-1</strain>
    </source>
</reference>
<dbReference type="InterPro" id="IPR001347">
    <property type="entry name" value="SIS_dom"/>
</dbReference>
<organism evidence="6">
    <name type="scientific">Levilinea saccharolytica</name>
    <dbReference type="NCBI Taxonomy" id="229921"/>
    <lineage>
        <taxon>Bacteria</taxon>
        <taxon>Bacillati</taxon>
        <taxon>Chloroflexota</taxon>
        <taxon>Anaerolineae</taxon>
        <taxon>Anaerolineales</taxon>
        <taxon>Anaerolineaceae</taxon>
        <taxon>Levilinea</taxon>
    </lineage>
</organism>
<dbReference type="STRING" id="229921.ADN01_09070"/>
<evidence type="ECO:0000313" key="6">
    <source>
        <dbReference type="EMBL" id="GAP19436.1"/>
    </source>
</evidence>
<comment type="catalytic activity">
    <reaction evidence="1">
        <text>D-fructose 6-phosphate + L-glutamine = D-glucosamine 6-phosphate + L-glutamate</text>
        <dbReference type="Rhea" id="RHEA:13237"/>
        <dbReference type="ChEBI" id="CHEBI:29985"/>
        <dbReference type="ChEBI" id="CHEBI:58359"/>
        <dbReference type="ChEBI" id="CHEBI:58725"/>
        <dbReference type="ChEBI" id="CHEBI:61527"/>
        <dbReference type="EC" id="2.6.1.16"/>
    </reaction>
</comment>
<accession>A0A0M9U354</accession>
<dbReference type="CDD" id="cd05008">
    <property type="entry name" value="SIS_GlmS_GlmD_1"/>
    <property type="match status" value="1"/>
</dbReference>
<keyword evidence="8" id="KW-1185">Reference proteome</keyword>
<evidence type="ECO:0000313" key="8">
    <source>
        <dbReference type="Proteomes" id="UP000050501"/>
    </source>
</evidence>
<dbReference type="GO" id="GO:0006047">
    <property type="term" value="P:UDP-N-acetylglucosamine metabolic process"/>
    <property type="evidence" value="ECO:0007669"/>
    <property type="project" value="TreeGrafter"/>
</dbReference>
<dbReference type="InterPro" id="IPR046348">
    <property type="entry name" value="SIS_dom_sf"/>
</dbReference>
<dbReference type="GO" id="GO:0006487">
    <property type="term" value="P:protein N-linked glycosylation"/>
    <property type="evidence" value="ECO:0007669"/>
    <property type="project" value="TreeGrafter"/>
</dbReference>
<dbReference type="Pfam" id="PF01380">
    <property type="entry name" value="SIS"/>
    <property type="match status" value="2"/>
</dbReference>
<proteinExistence type="predicted"/>
<dbReference type="Gene3D" id="3.40.50.10490">
    <property type="entry name" value="Glucose-6-phosphate isomerase like protein, domain 1"/>
    <property type="match status" value="2"/>
</dbReference>
<sequence length="348" mass="37789">MTLHQNLYLQDILSEPESLRTALDRYAAQTLTDAAARLKRGEFSNVVLTGMGASYCAAYPTWLRLTALPIPVSWVETSELLHYAPGLVNARTLLVVISQSGRSAEILSLISGEEAVHPALLVGVTNDLESPLAQQAQVVLPIHAGPERTVSTRTYLNSLATLLLAACQLLESPLEPARTALRAAADSGEAFLAHWEEQVSVFRHGLGLPQRMIIAGRGSSLAAVMNGSLILKEAAKVAYEGMSAPYFRHGPLELADENLTLWMFAGAAKTRDLNRDLAVEAQRWGARVLWVDDQPDLALQTLLIPAVDDLARPLVEILPLQLYSLAAAELNGMEAGTFRRIGKVTDRQ</sequence>
<dbReference type="PROSITE" id="PS51464">
    <property type="entry name" value="SIS"/>
    <property type="match status" value="2"/>
</dbReference>
<dbReference type="CDD" id="cd05009">
    <property type="entry name" value="SIS_GlmS_GlmD_2"/>
    <property type="match status" value="1"/>
</dbReference>
<dbReference type="GO" id="GO:0097367">
    <property type="term" value="F:carbohydrate derivative binding"/>
    <property type="evidence" value="ECO:0007669"/>
    <property type="project" value="InterPro"/>
</dbReference>
<dbReference type="PANTHER" id="PTHR10937">
    <property type="entry name" value="GLUCOSAMINE--FRUCTOSE-6-PHOSPHATE AMINOTRANSFERASE, ISOMERIZING"/>
    <property type="match status" value="1"/>
</dbReference>